<dbReference type="Pfam" id="PF02614">
    <property type="entry name" value="UxaC"/>
    <property type="match status" value="1"/>
</dbReference>
<comment type="catalytic activity">
    <reaction evidence="1 7">
        <text>D-glucuronate = D-fructuronate</text>
        <dbReference type="Rhea" id="RHEA:13049"/>
        <dbReference type="ChEBI" id="CHEBI:58720"/>
        <dbReference type="ChEBI" id="CHEBI:59863"/>
        <dbReference type="EC" id="5.3.1.12"/>
    </reaction>
</comment>
<dbReference type="EMBL" id="JAAGOB010000002">
    <property type="protein sequence ID" value="NED94819.1"/>
    <property type="molecule type" value="Genomic_DNA"/>
</dbReference>
<dbReference type="InterPro" id="IPR003766">
    <property type="entry name" value="Uronate_isomerase"/>
</dbReference>
<dbReference type="UniPathway" id="UPA00246"/>
<dbReference type="EC" id="5.3.1.12" evidence="4 7"/>
<evidence type="ECO:0000256" key="7">
    <source>
        <dbReference type="HAMAP-Rule" id="MF_00675"/>
    </source>
</evidence>
<proteinExistence type="inferred from homology"/>
<evidence type="ECO:0000256" key="2">
    <source>
        <dbReference type="ARBA" id="ARBA00004892"/>
    </source>
</evidence>
<evidence type="ECO:0000256" key="3">
    <source>
        <dbReference type="ARBA" id="ARBA00008397"/>
    </source>
</evidence>
<dbReference type="Gene3D" id="1.10.2020.10">
    <property type="entry name" value="uronate isomerase, domain 2, chain A"/>
    <property type="match status" value="1"/>
</dbReference>
<evidence type="ECO:0000313" key="8">
    <source>
        <dbReference type="EMBL" id="NED94819.1"/>
    </source>
</evidence>
<evidence type="ECO:0000256" key="4">
    <source>
        <dbReference type="ARBA" id="ARBA00012546"/>
    </source>
</evidence>
<protein>
    <recommendedName>
        <fullName evidence="5 7">Uronate isomerase</fullName>
        <ecNumber evidence="4 7">5.3.1.12</ecNumber>
    </recommendedName>
    <alternativeName>
        <fullName evidence="7">Glucuronate isomerase</fullName>
    </alternativeName>
    <alternativeName>
        <fullName evidence="7">Uronic isomerase</fullName>
    </alternativeName>
</protein>
<dbReference type="Gene3D" id="3.20.20.140">
    <property type="entry name" value="Metal-dependent hydrolases"/>
    <property type="match status" value="1"/>
</dbReference>
<evidence type="ECO:0000256" key="1">
    <source>
        <dbReference type="ARBA" id="ARBA00001165"/>
    </source>
</evidence>
<name>A0A6N9YIX1_9ACTN</name>
<gene>
    <name evidence="7 8" type="primary">uxaC</name>
    <name evidence="8" type="ORF">G1H11_05790</name>
</gene>
<dbReference type="SUPFAM" id="SSF51556">
    <property type="entry name" value="Metallo-dependent hydrolases"/>
    <property type="match status" value="1"/>
</dbReference>
<comment type="similarity">
    <text evidence="3 7">Belongs to the metallo-dependent hydrolases superfamily. Uronate isomerase family.</text>
</comment>
<dbReference type="HAMAP" id="MF_00675">
    <property type="entry name" value="UxaC"/>
    <property type="match status" value="1"/>
</dbReference>
<dbReference type="NCBIfam" id="NF002794">
    <property type="entry name" value="PRK02925.1"/>
    <property type="match status" value="1"/>
</dbReference>
<evidence type="ECO:0000313" key="9">
    <source>
        <dbReference type="Proteomes" id="UP000469185"/>
    </source>
</evidence>
<dbReference type="AlphaFoldDB" id="A0A6N9YIX1"/>
<dbReference type="PANTHER" id="PTHR30068">
    <property type="entry name" value="URONATE ISOMERASE"/>
    <property type="match status" value="1"/>
</dbReference>
<accession>A0A6N9YIX1</accession>
<dbReference type="InterPro" id="IPR032466">
    <property type="entry name" value="Metal_Hydrolase"/>
</dbReference>
<dbReference type="GO" id="GO:0019698">
    <property type="term" value="P:D-galacturonate catabolic process"/>
    <property type="evidence" value="ECO:0007669"/>
    <property type="project" value="TreeGrafter"/>
</dbReference>
<comment type="caution">
    <text evidence="8">The sequence shown here is derived from an EMBL/GenBank/DDBJ whole genome shotgun (WGS) entry which is preliminary data.</text>
</comment>
<keyword evidence="6 7" id="KW-0413">Isomerase</keyword>
<comment type="catalytic activity">
    <reaction evidence="7">
        <text>aldehydo-D-galacturonate = keto-D-tagaturonate</text>
        <dbReference type="Rhea" id="RHEA:27702"/>
        <dbReference type="ChEBI" id="CHEBI:12952"/>
        <dbReference type="ChEBI" id="CHEBI:17886"/>
    </reaction>
</comment>
<dbReference type="GO" id="GO:0008880">
    <property type="term" value="F:glucuronate isomerase activity"/>
    <property type="evidence" value="ECO:0007669"/>
    <property type="project" value="UniProtKB-UniRule"/>
</dbReference>
<sequence>MAEVDMSDDRLLPPEPSVRALARELFAQVRDLPLVCPHGHVDPALLAEDEPFPDPAQLFIIPDHYVHRMLHSAGMSHAELGLVDVDNTPRETDSRQVWRLLCENWHLFRGTPSKLWLEMELAGVFGITTRLAADTADDVYDQLLDRLGRPEFRPRALFERFNIEALATTDDATDQLAAHRLIADDAWTGRVIPTFRPDKVLDPDQPAFHESLRTLGEVTGEDTTSYRGYLDALRQRREYFVRMGATATDHGHPSAYTADLPGTDAEKLFRRIIERDHDPVDAEQFRGHMLTQMAAMSLDDGLVMQLHPGAVRNHDPRLLARYGPDKGADIPAPTDYVNNLRPLLNKYGNEPGLTLVVSTLDESAYSRELAPLAGYYPAMLLGPAWWFYDSPHGIRRYRELVTETAGFYNTAGFNDDTRAFASIPVRHDVARRIDCGYLAQLVAEHRLSIDEAHETARAMAYTRAKEVYRL</sequence>
<organism evidence="8 9">
    <name type="scientific">Phytoactinopolyspora alkaliphila</name>
    <dbReference type="NCBI Taxonomy" id="1783498"/>
    <lineage>
        <taxon>Bacteria</taxon>
        <taxon>Bacillati</taxon>
        <taxon>Actinomycetota</taxon>
        <taxon>Actinomycetes</taxon>
        <taxon>Jiangellales</taxon>
        <taxon>Jiangellaceae</taxon>
        <taxon>Phytoactinopolyspora</taxon>
    </lineage>
</organism>
<reference evidence="8 9" key="1">
    <citation type="submission" date="2020-02" db="EMBL/GenBank/DDBJ databases">
        <authorList>
            <person name="Li X.-J."/>
            <person name="Feng X.-M."/>
        </authorList>
    </citation>
    <scope>NUCLEOTIDE SEQUENCE [LARGE SCALE GENOMIC DNA]</scope>
    <source>
        <strain evidence="8 9">CGMCC 4.7225</strain>
    </source>
</reference>
<dbReference type="Proteomes" id="UP000469185">
    <property type="component" value="Unassembled WGS sequence"/>
</dbReference>
<comment type="pathway">
    <text evidence="2 7">Carbohydrate metabolism; pentose and glucuronate interconversion.</text>
</comment>
<evidence type="ECO:0000256" key="5">
    <source>
        <dbReference type="ARBA" id="ARBA00020555"/>
    </source>
</evidence>
<evidence type="ECO:0000256" key="6">
    <source>
        <dbReference type="ARBA" id="ARBA00023235"/>
    </source>
</evidence>
<dbReference type="PANTHER" id="PTHR30068:SF4">
    <property type="entry name" value="URONATE ISOMERASE"/>
    <property type="match status" value="1"/>
</dbReference>
<dbReference type="RefSeq" id="WP_163816880.1">
    <property type="nucleotide sequence ID" value="NZ_JAAGOB010000002.1"/>
</dbReference>
<dbReference type="GO" id="GO:0042840">
    <property type="term" value="P:D-glucuronate catabolic process"/>
    <property type="evidence" value="ECO:0007669"/>
    <property type="project" value="TreeGrafter"/>
</dbReference>
<keyword evidence="9" id="KW-1185">Reference proteome</keyword>